<organism evidence="2 3">
    <name type="scientific">Actinobaculum suis</name>
    <dbReference type="NCBI Taxonomy" id="1657"/>
    <lineage>
        <taxon>Bacteria</taxon>
        <taxon>Bacillati</taxon>
        <taxon>Actinomycetota</taxon>
        <taxon>Actinomycetes</taxon>
        <taxon>Actinomycetales</taxon>
        <taxon>Actinomycetaceae</taxon>
        <taxon>Actinobaculum</taxon>
    </lineage>
</organism>
<sequence length="99" mass="11243">MKKLLLFLILELADIAIMFLYSMGTHSTLGEFIAEWWLSFLITSVGIALSIWVFPEVSKKIRAKDSSQWEKAQTSLVVWGGCAAVFLIFLTWLLFIKNG</sequence>
<dbReference type="EMBL" id="FNAU01000019">
    <property type="protein sequence ID" value="SDE64022.1"/>
    <property type="molecule type" value="Genomic_DNA"/>
</dbReference>
<dbReference type="RefSeq" id="WP_074663738.1">
    <property type="nucleotide sequence ID" value="NZ_FNAU01000019.1"/>
</dbReference>
<keyword evidence="1" id="KW-1133">Transmembrane helix</keyword>
<dbReference type="AlphaFoldDB" id="A0A1G7EK37"/>
<proteinExistence type="predicted"/>
<feature type="transmembrane region" description="Helical" evidence="1">
    <location>
        <begin position="36"/>
        <end position="55"/>
    </location>
</feature>
<feature type="transmembrane region" description="Helical" evidence="1">
    <location>
        <begin position="5"/>
        <end position="24"/>
    </location>
</feature>
<evidence type="ECO:0000256" key="1">
    <source>
        <dbReference type="SAM" id="Phobius"/>
    </source>
</evidence>
<dbReference type="Proteomes" id="UP000182744">
    <property type="component" value="Unassembled WGS sequence"/>
</dbReference>
<keyword evidence="1" id="KW-0812">Transmembrane</keyword>
<protein>
    <submittedName>
        <fullName evidence="2">Uncharacterized protein</fullName>
    </submittedName>
</protein>
<accession>A0A1G7EK37</accession>
<reference evidence="3" key="1">
    <citation type="submission" date="2016-10" db="EMBL/GenBank/DDBJ databases">
        <authorList>
            <person name="Varghese N."/>
        </authorList>
    </citation>
    <scope>NUCLEOTIDE SEQUENCE [LARGE SCALE GENOMIC DNA]</scope>
    <source>
        <strain evidence="3">DSM 20639</strain>
    </source>
</reference>
<keyword evidence="3" id="KW-1185">Reference proteome</keyword>
<gene>
    <name evidence="2" type="ORF">SAMN05421878_11910</name>
</gene>
<evidence type="ECO:0000313" key="3">
    <source>
        <dbReference type="Proteomes" id="UP000182744"/>
    </source>
</evidence>
<name>A0A1G7EK37_9ACTO</name>
<keyword evidence="1" id="KW-0472">Membrane</keyword>
<feature type="transmembrane region" description="Helical" evidence="1">
    <location>
        <begin position="76"/>
        <end position="96"/>
    </location>
</feature>
<evidence type="ECO:0000313" key="2">
    <source>
        <dbReference type="EMBL" id="SDE64022.1"/>
    </source>
</evidence>